<reference evidence="2 3" key="1">
    <citation type="submission" date="2018-03" db="EMBL/GenBank/DDBJ databases">
        <title>Genomic Encyclopedia of Archaeal and Bacterial Type Strains, Phase II (KMG-II): from individual species to whole genera.</title>
        <authorList>
            <person name="Goeker M."/>
        </authorList>
    </citation>
    <scope>NUCLEOTIDE SEQUENCE [LARGE SCALE GENOMIC DNA]</scope>
    <source>
        <strain evidence="2 3">DSM 28354</strain>
    </source>
</reference>
<name>A0A2T0TIK1_9BACT</name>
<keyword evidence="1" id="KW-0812">Transmembrane</keyword>
<feature type="transmembrane region" description="Helical" evidence="1">
    <location>
        <begin position="54"/>
        <end position="71"/>
    </location>
</feature>
<dbReference type="GO" id="GO:0016788">
    <property type="term" value="F:hydrolase activity, acting on ester bonds"/>
    <property type="evidence" value="ECO:0007669"/>
    <property type="project" value="UniProtKB-ARBA"/>
</dbReference>
<proteinExistence type="predicted"/>
<feature type="transmembrane region" description="Helical" evidence="1">
    <location>
        <begin position="83"/>
        <end position="100"/>
    </location>
</feature>
<keyword evidence="3" id="KW-1185">Reference proteome</keyword>
<sequence>MYRCSSVSIGTVFGDEPRFVYSPFFMFQLVDMVSLLSTIGLVGTPNLFTLYPGWHTFSLITGQIVTIVSMNQLLRHLRIGTTAIRFGFTYLLYFSFWQFGCAQVDPAATAGTLTDPACRTITIQRVTTPINTPAPTPQGLPIPSFSQQSGSVAYGSTLKLSASSMPSGAYTEYSYDNGATWVKGDQVSVVSRKQMLARTRINDLTSQTAQATVTPYFQRMMVIGNSIMSHGPAPDLGWTNFNGMAASAPEKDYVHLLTAKLNNLRDGVQTRMVSGGTFERQFGQAGYSVTEFLTPLQEFKPDIIFVRIGENIDEGAVQANNLAGNLRLLFDYLKQNAGGPVQIICSTSVWNRPQADAVIRQVAAEKSIPLADLKSMVGVPSYFASQYANAGVAAHPNDAGMQRITDIIWDTMP</sequence>
<organism evidence="2 3">
    <name type="scientific">Spirosoma oryzae</name>
    <dbReference type="NCBI Taxonomy" id="1469603"/>
    <lineage>
        <taxon>Bacteria</taxon>
        <taxon>Pseudomonadati</taxon>
        <taxon>Bacteroidota</taxon>
        <taxon>Cytophagia</taxon>
        <taxon>Cytophagales</taxon>
        <taxon>Cytophagaceae</taxon>
        <taxon>Spirosoma</taxon>
    </lineage>
</organism>
<evidence type="ECO:0000256" key="1">
    <source>
        <dbReference type="SAM" id="Phobius"/>
    </source>
</evidence>
<dbReference type="Proteomes" id="UP000238375">
    <property type="component" value="Unassembled WGS sequence"/>
</dbReference>
<accession>A0A2T0TIK1</accession>
<feature type="transmembrane region" description="Helical" evidence="1">
    <location>
        <begin position="20"/>
        <end position="42"/>
    </location>
</feature>
<dbReference type="SUPFAM" id="SSF52266">
    <property type="entry name" value="SGNH hydrolase"/>
    <property type="match status" value="1"/>
</dbReference>
<keyword evidence="1" id="KW-1133">Transmembrane helix</keyword>
<dbReference type="Gene3D" id="3.40.50.1110">
    <property type="entry name" value="SGNH hydrolase"/>
    <property type="match status" value="1"/>
</dbReference>
<evidence type="ECO:0000313" key="3">
    <source>
        <dbReference type="Proteomes" id="UP000238375"/>
    </source>
</evidence>
<evidence type="ECO:0000313" key="2">
    <source>
        <dbReference type="EMBL" id="PRY45537.1"/>
    </source>
</evidence>
<dbReference type="InterPro" id="IPR036514">
    <property type="entry name" value="SGNH_hydro_sf"/>
</dbReference>
<gene>
    <name evidence="2" type="ORF">CLV58_102286</name>
</gene>
<protein>
    <submittedName>
        <fullName evidence="2">Lysophospholipase L1-like esterase</fullName>
    </submittedName>
</protein>
<keyword evidence="1" id="KW-0472">Membrane</keyword>
<dbReference type="EMBL" id="PVTE01000002">
    <property type="protein sequence ID" value="PRY45537.1"/>
    <property type="molecule type" value="Genomic_DNA"/>
</dbReference>
<dbReference type="CDD" id="cd00229">
    <property type="entry name" value="SGNH_hydrolase"/>
    <property type="match status" value="1"/>
</dbReference>
<comment type="caution">
    <text evidence="2">The sequence shown here is derived from an EMBL/GenBank/DDBJ whole genome shotgun (WGS) entry which is preliminary data.</text>
</comment>
<dbReference type="AlphaFoldDB" id="A0A2T0TIK1"/>